<feature type="non-terminal residue" evidence="1">
    <location>
        <position position="1"/>
    </location>
</feature>
<sequence length="215" mass="23739">NGGAKVIKDGKTLVNKKTLDGFMKYATEEARKLAEKGANSACVEDEVVFGWAIHYFEEDEIVGTLYSEDGTEYKKQSSVAAKVSKVNNAPTKPAQKPQLSMFDMLTNGDNSGISATQSQDEDIKEDLKVDIETGEIIRSPEEKNDTQEQIPTVSDLLTDYDGDLRTDAALEDEISAIIEEKPSEEKPQDDFDMDAFDKEVLAELSLIFGDEITIV</sequence>
<dbReference type="Proteomes" id="UP000823928">
    <property type="component" value="Unassembled WGS sequence"/>
</dbReference>
<evidence type="ECO:0000313" key="2">
    <source>
        <dbReference type="Proteomes" id="UP000823928"/>
    </source>
</evidence>
<accession>A0A9D1JM14</accession>
<evidence type="ECO:0000313" key="1">
    <source>
        <dbReference type="EMBL" id="HIS35029.1"/>
    </source>
</evidence>
<gene>
    <name evidence="1" type="ORF">IAC10_00155</name>
</gene>
<name>A0A9D1JM14_9BACT</name>
<comment type="caution">
    <text evidence="1">The sequence shown here is derived from an EMBL/GenBank/DDBJ whole genome shotgun (WGS) entry which is preliminary data.</text>
</comment>
<reference evidence="1" key="1">
    <citation type="submission" date="2020-10" db="EMBL/GenBank/DDBJ databases">
        <authorList>
            <person name="Gilroy R."/>
        </authorList>
    </citation>
    <scope>NUCLEOTIDE SEQUENCE</scope>
    <source>
        <strain evidence="1">6276</strain>
    </source>
</reference>
<dbReference type="AlphaFoldDB" id="A0A9D1JM14"/>
<dbReference type="InterPro" id="IPR025624">
    <property type="entry name" value="PcfK"/>
</dbReference>
<protein>
    <submittedName>
        <fullName evidence="1">PcfK-like family protein</fullName>
    </submittedName>
</protein>
<reference evidence="1" key="2">
    <citation type="journal article" date="2021" name="PeerJ">
        <title>Extensive microbial diversity within the chicken gut microbiome revealed by metagenomics and culture.</title>
        <authorList>
            <person name="Gilroy R."/>
            <person name="Ravi A."/>
            <person name="Getino M."/>
            <person name="Pursley I."/>
            <person name="Horton D.L."/>
            <person name="Alikhan N.F."/>
            <person name="Baker D."/>
            <person name="Gharbi K."/>
            <person name="Hall N."/>
            <person name="Watson M."/>
            <person name="Adriaenssens E.M."/>
            <person name="Foster-Nyarko E."/>
            <person name="Jarju S."/>
            <person name="Secka A."/>
            <person name="Antonio M."/>
            <person name="Oren A."/>
            <person name="Chaudhuri R.R."/>
            <person name="La Ragione R."/>
            <person name="Hildebrand F."/>
            <person name="Pallen M.J."/>
        </authorList>
    </citation>
    <scope>NUCLEOTIDE SEQUENCE</scope>
    <source>
        <strain evidence="1">6276</strain>
    </source>
</reference>
<dbReference type="EMBL" id="DVIU01000003">
    <property type="protein sequence ID" value="HIS35029.1"/>
    <property type="molecule type" value="Genomic_DNA"/>
</dbReference>
<organism evidence="1 2">
    <name type="scientific">Candidatus Scatousia excrementigallinarum</name>
    <dbReference type="NCBI Taxonomy" id="2840935"/>
    <lineage>
        <taxon>Bacteria</taxon>
        <taxon>Candidatus Scatousia</taxon>
    </lineage>
</organism>
<dbReference type="Pfam" id="PF14058">
    <property type="entry name" value="PcfK"/>
    <property type="match status" value="1"/>
</dbReference>
<proteinExistence type="predicted"/>